<feature type="non-terminal residue" evidence="7">
    <location>
        <position position="1"/>
    </location>
</feature>
<evidence type="ECO:0000313" key="7">
    <source>
        <dbReference type="EMBL" id="GMS94228.1"/>
    </source>
</evidence>
<keyword evidence="8" id="KW-1185">Reference proteome</keyword>
<dbReference type="GO" id="GO:0016020">
    <property type="term" value="C:membrane"/>
    <property type="evidence" value="ECO:0007669"/>
    <property type="project" value="UniProtKB-SubCell"/>
</dbReference>
<evidence type="ECO:0000256" key="6">
    <source>
        <dbReference type="SAM" id="Phobius"/>
    </source>
</evidence>
<feature type="transmembrane region" description="Helical" evidence="6">
    <location>
        <begin position="111"/>
        <end position="135"/>
    </location>
</feature>
<dbReference type="Proteomes" id="UP001432027">
    <property type="component" value="Unassembled WGS sequence"/>
</dbReference>
<protein>
    <recommendedName>
        <fullName evidence="9">G protein-coupled receptor</fullName>
    </recommendedName>
</protein>
<accession>A0AAV5TIQ1</accession>
<dbReference type="EMBL" id="BTSX01000004">
    <property type="protein sequence ID" value="GMS94228.1"/>
    <property type="molecule type" value="Genomic_DNA"/>
</dbReference>
<dbReference type="Pfam" id="PF10317">
    <property type="entry name" value="7TM_GPCR_Srd"/>
    <property type="match status" value="1"/>
</dbReference>
<feature type="transmembrane region" description="Helical" evidence="6">
    <location>
        <begin position="46"/>
        <end position="66"/>
    </location>
</feature>
<feature type="transmembrane region" description="Helical" evidence="6">
    <location>
        <begin position="14"/>
        <end position="34"/>
    </location>
</feature>
<feature type="non-terminal residue" evidence="7">
    <location>
        <position position="215"/>
    </location>
</feature>
<evidence type="ECO:0000256" key="3">
    <source>
        <dbReference type="ARBA" id="ARBA00022692"/>
    </source>
</evidence>
<feature type="transmembrane region" description="Helical" evidence="6">
    <location>
        <begin position="187"/>
        <end position="210"/>
    </location>
</feature>
<proteinExistence type="inferred from homology"/>
<evidence type="ECO:0000313" key="8">
    <source>
        <dbReference type="Proteomes" id="UP001432027"/>
    </source>
</evidence>
<dbReference type="InterPro" id="IPR019421">
    <property type="entry name" value="7TM_GPCR_serpentine_rcpt_Srd"/>
</dbReference>
<reference evidence="7" key="1">
    <citation type="submission" date="2023-10" db="EMBL/GenBank/DDBJ databases">
        <title>Genome assembly of Pristionchus species.</title>
        <authorList>
            <person name="Yoshida K."/>
            <person name="Sommer R.J."/>
        </authorList>
    </citation>
    <scope>NUCLEOTIDE SEQUENCE</scope>
    <source>
        <strain evidence="7">RS0144</strain>
    </source>
</reference>
<dbReference type="InterPro" id="IPR050920">
    <property type="entry name" value="Nematode_rcpt-like_delta"/>
</dbReference>
<evidence type="ECO:0000256" key="1">
    <source>
        <dbReference type="ARBA" id="ARBA00004141"/>
    </source>
</evidence>
<comment type="caution">
    <text evidence="7">The sequence shown here is derived from an EMBL/GenBank/DDBJ whole genome shotgun (WGS) entry which is preliminary data.</text>
</comment>
<comment type="subcellular location">
    <subcellularLocation>
        <location evidence="1">Membrane</location>
        <topology evidence="1">Multi-pass membrane protein</topology>
    </subcellularLocation>
</comment>
<sequence>FTGSSRLCFIGSSLLASGHSHVYVLLGFSFCYRYNAIKYSSPRSGFIISGLAVYLPNLLIHIFFAASPLLDSTELRRIVAEYHPTYDYEDRARVELLIGAEMNVPIKMSCLWFQCVILPVYAIIVIVSILVNRLLTSTLKMSEKSKQMHREIMKCLIFQAMLPLSYFVGIGIHIAQEKLLTVESIDIGHLIFTISAMTLSASPFSTLYFIQPYRM</sequence>
<comment type="similarity">
    <text evidence="2">Belongs to the nematode receptor-like protein srd family.</text>
</comment>
<dbReference type="PANTHER" id="PTHR22945">
    <property type="entry name" value="SERPENTINE RECEPTOR, CLASS D DELTA"/>
    <property type="match status" value="1"/>
</dbReference>
<dbReference type="AlphaFoldDB" id="A0AAV5TIQ1"/>
<name>A0AAV5TIQ1_9BILA</name>
<evidence type="ECO:0000256" key="4">
    <source>
        <dbReference type="ARBA" id="ARBA00022989"/>
    </source>
</evidence>
<keyword evidence="5 6" id="KW-0472">Membrane</keyword>
<evidence type="ECO:0000256" key="2">
    <source>
        <dbReference type="ARBA" id="ARBA00009166"/>
    </source>
</evidence>
<evidence type="ECO:0000256" key="5">
    <source>
        <dbReference type="ARBA" id="ARBA00023136"/>
    </source>
</evidence>
<evidence type="ECO:0008006" key="9">
    <source>
        <dbReference type="Google" id="ProtNLM"/>
    </source>
</evidence>
<keyword evidence="4 6" id="KW-1133">Transmembrane helix</keyword>
<keyword evidence="3 6" id="KW-0812">Transmembrane</keyword>
<organism evidence="7 8">
    <name type="scientific">Pristionchus entomophagus</name>
    <dbReference type="NCBI Taxonomy" id="358040"/>
    <lineage>
        <taxon>Eukaryota</taxon>
        <taxon>Metazoa</taxon>
        <taxon>Ecdysozoa</taxon>
        <taxon>Nematoda</taxon>
        <taxon>Chromadorea</taxon>
        <taxon>Rhabditida</taxon>
        <taxon>Rhabditina</taxon>
        <taxon>Diplogasteromorpha</taxon>
        <taxon>Diplogasteroidea</taxon>
        <taxon>Neodiplogasteridae</taxon>
        <taxon>Pristionchus</taxon>
    </lineage>
</organism>
<feature type="transmembrane region" description="Helical" evidence="6">
    <location>
        <begin position="156"/>
        <end position="175"/>
    </location>
</feature>
<gene>
    <name evidence="7" type="ORF">PENTCL1PPCAC_16403</name>
</gene>
<dbReference type="PANTHER" id="PTHR22945:SF40">
    <property type="entry name" value="SERPENTINE RECEPTOR, CLASS D (DELTA)-RELATED"/>
    <property type="match status" value="1"/>
</dbReference>